<dbReference type="PANTHER" id="PTHR43081:SF1">
    <property type="entry name" value="ADENYLATE CYCLASE, TERMINAL-DIFFERENTIATION SPECIFIC"/>
    <property type="match status" value="1"/>
</dbReference>
<feature type="transmembrane region" description="Helical" evidence="1">
    <location>
        <begin position="201"/>
        <end position="219"/>
    </location>
</feature>
<feature type="transmembrane region" description="Helical" evidence="1">
    <location>
        <begin position="144"/>
        <end position="163"/>
    </location>
</feature>
<organism evidence="3 4">
    <name type="scientific">Kiloniella antarctica</name>
    <dbReference type="NCBI Taxonomy" id="1550907"/>
    <lineage>
        <taxon>Bacteria</taxon>
        <taxon>Pseudomonadati</taxon>
        <taxon>Pseudomonadota</taxon>
        <taxon>Alphaproteobacteria</taxon>
        <taxon>Rhodospirillales</taxon>
        <taxon>Kiloniellaceae</taxon>
        <taxon>Kiloniella</taxon>
    </lineage>
</organism>
<dbReference type="Pfam" id="PF00211">
    <property type="entry name" value="Guanylate_cyc"/>
    <property type="match status" value="1"/>
</dbReference>
<reference evidence="4" key="1">
    <citation type="journal article" date="2019" name="Int. J. Syst. Evol. Microbiol.">
        <title>The Global Catalogue of Microorganisms (GCM) 10K type strain sequencing project: providing services to taxonomists for standard genome sequencing and annotation.</title>
        <authorList>
            <consortium name="The Broad Institute Genomics Platform"/>
            <consortium name="The Broad Institute Genome Sequencing Center for Infectious Disease"/>
            <person name="Wu L."/>
            <person name="Ma J."/>
        </authorList>
    </citation>
    <scope>NUCLEOTIDE SEQUENCE [LARGE SCALE GENOMIC DNA]</scope>
    <source>
        <strain evidence="4">CGMCC 4.7192</strain>
    </source>
</reference>
<gene>
    <name evidence="3" type="ORF">ACFSKO_08050</name>
</gene>
<keyword evidence="1" id="KW-1133">Transmembrane helix</keyword>
<feature type="domain" description="Guanylate cyclase" evidence="2">
    <location>
        <begin position="269"/>
        <end position="396"/>
    </location>
</feature>
<accession>A0ABW5BHH4</accession>
<protein>
    <submittedName>
        <fullName evidence="3">Adenylate/guanylate cyclase domain-containing protein</fullName>
    </submittedName>
</protein>
<dbReference type="InterPro" id="IPR029787">
    <property type="entry name" value="Nucleotide_cyclase"/>
</dbReference>
<dbReference type="SUPFAM" id="SSF55073">
    <property type="entry name" value="Nucleotide cyclase"/>
    <property type="match status" value="1"/>
</dbReference>
<evidence type="ECO:0000313" key="3">
    <source>
        <dbReference type="EMBL" id="MFD2205557.1"/>
    </source>
</evidence>
<sequence>MARKKSDYNPDLSADVGLTIKRAEHAGLKLAIIGRSVSLVLLGVWLVLSRVSNNPDIAISFAFLVGGFLVLGLLHYRLIATRFDFFWIKYLFITLDIAIISALIGTQPLYPEMDLPAVIIFRSSLFPLYFVILGVAAFSFSPRLVLWSGVVGALGWLGAYLAAAKRDVLVLDWSDIPLNPTAQQVVDVILNPRFGGTGSRFQEGVILIVVALLIAIVMYRAQITLRDKISAERDRQSITGIFGRFVPEPIVTAMIEDEGLLEPIEREATILFADVVGFTSLTERLGPKKTVEVLNSYFDEMTGIVTDQNGIVATFHGDAILAIFNVPLENTDHTRHALKAAEEMLSRVQNKSFAGEEISIRIGLNSGSVIAGNVGGGGRQSYTVYGDAVNLAARKEKNVSLLVSEYTRSKLTDPSLLRLMGNTTVRGQSRPLDVFTLEECIL</sequence>
<comment type="caution">
    <text evidence="3">The sequence shown here is derived from an EMBL/GenBank/DDBJ whole genome shotgun (WGS) entry which is preliminary data.</text>
</comment>
<feature type="transmembrane region" description="Helical" evidence="1">
    <location>
        <begin position="30"/>
        <end position="51"/>
    </location>
</feature>
<keyword evidence="1" id="KW-0812">Transmembrane</keyword>
<dbReference type="RefSeq" id="WP_380250284.1">
    <property type="nucleotide sequence ID" value="NZ_JBHUII010000004.1"/>
</dbReference>
<dbReference type="PROSITE" id="PS50125">
    <property type="entry name" value="GUANYLATE_CYCLASE_2"/>
    <property type="match status" value="1"/>
</dbReference>
<dbReference type="EMBL" id="JBHUII010000004">
    <property type="protein sequence ID" value="MFD2205557.1"/>
    <property type="molecule type" value="Genomic_DNA"/>
</dbReference>
<dbReference type="Gene3D" id="3.30.70.1230">
    <property type="entry name" value="Nucleotide cyclase"/>
    <property type="match status" value="1"/>
</dbReference>
<feature type="transmembrane region" description="Helical" evidence="1">
    <location>
        <begin position="86"/>
        <end position="105"/>
    </location>
</feature>
<feature type="transmembrane region" description="Helical" evidence="1">
    <location>
        <begin position="117"/>
        <end position="137"/>
    </location>
</feature>
<evidence type="ECO:0000259" key="2">
    <source>
        <dbReference type="PROSITE" id="PS50125"/>
    </source>
</evidence>
<keyword evidence="1" id="KW-0472">Membrane</keyword>
<feature type="transmembrane region" description="Helical" evidence="1">
    <location>
        <begin position="57"/>
        <end position="74"/>
    </location>
</feature>
<dbReference type="PANTHER" id="PTHR43081">
    <property type="entry name" value="ADENYLATE CYCLASE, TERMINAL-DIFFERENTIATION SPECIFIC-RELATED"/>
    <property type="match status" value="1"/>
</dbReference>
<dbReference type="Proteomes" id="UP001597294">
    <property type="component" value="Unassembled WGS sequence"/>
</dbReference>
<dbReference type="InterPro" id="IPR001054">
    <property type="entry name" value="A/G_cyclase"/>
</dbReference>
<dbReference type="InterPro" id="IPR050697">
    <property type="entry name" value="Adenylyl/Guanylyl_Cyclase_3/4"/>
</dbReference>
<name>A0ABW5BHH4_9PROT</name>
<proteinExistence type="predicted"/>
<keyword evidence="4" id="KW-1185">Reference proteome</keyword>
<evidence type="ECO:0000256" key="1">
    <source>
        <dbReference type="SAM" id="Phobius"/>
    </source>
</evidence>
<evidence type="ECO:0000313" key="4">
    <source>
        <dbReference type="Proteomes" id="UP001597294"/>
    </source>
</evidence>
<dbReference type="SMART" id="SM00044">
    <property type="entry name" value="CYCc"/>
    <property type="match status" value="1"/>
</dbReference>
<dbReference type="CDD" id="cd07302">
    <property type="entry name" value="CHD"/>
    <property type="match status" value="1"/>
</dbReference>